<gene>
    <name evidence="2" type="ORF">BCY86_04120</name>
</gene>
<dbReference type="SUPFAM" id="SSF52266">
    <property type="entry name" value="SGNH hydrolase"/>
    <property type="match status" value="1"/>
</dbReference>
<dbReference type="EMBL" id="CP016908">
    <property type="protein sequence ID" value="APR99958.1"/>
    <property type="molecule type" value="Genomic_DNA"/>
</dbReference>
<sequence length="404" mass="47034">MKIFNILKKIFGHTIIYFVYFLLIGEFILRLPFIRNRYIPFLNTPPLFKYDPLLKMVHVPLAKSNYEGEGKSFVQINSHGLRDIEYSLEKQNNTIRIAILGDSFTEAIQVPLEKTFCKQAEQHLKKCPFFQDKKVEIINFGVSSYGTIQEFLVLQKDVWDYSPNMVIIAMYTANDIMDNSPDFLTRHPRPYYEIKDNKLIQTSLRHFSAKQVKIQVKNIIHSHSNLLYLISSLRGQLAIKRRSQKEIPDLESGDVLELGENLGIYRPPTDQKWIHAWQLTEDFLLAIHRETQLHSASLLIMTLSNELQVFPYYNQVKDFMLRHHINDIFYPDHRISEFAKTNHIPILTLVPILQQFARSEKKCIHGFSNCIPCGGHWNELGHELAGKALAEKICAEASSYFHQN</sequence>
<reference evidence="2 3" key="1">
    <citation type="submission" date="2016-08" db="EMBL/GenBank/DDBJ databases">
        <title>Identification and validation of antigenic proteins from Pajaroellobacter abortibovis using de-novo genome sequence assembly and reverse vaccinology.</title>
        <authorList>
            <person name="Welly B.T."/>
            <person name="Miller M.R."/>
            <person name="Stott J.L."/>
            <person name="Blanchard M.T."/>
            <person name="Islas-Trejo A.D."/>
            <person name="O'Rourke S.M."/>
            <person name="Young A.E."/>
            <person name="Medrano J.F."/>
            <person name="Van Eenennaam A.L."/>
        </authorList>
    </citation>
    <scope>NUCLEOTIDE SEQUENCE [LARGE SCALE GENOMIC DNA]</scope>
    <source>
        <strain evidence="2 3">BTF92-0548A/99-0131</strain>
    </source>
</reference>
<dbReference type="OrthoDB" id="5509416at2"/>
<dbReference type="KEGG" id="pabo:BCY86_04120"/>
<dbReference type="Gene3D" id="3.40.50.1110">
    <property type="entry name" value="SGNH hydrolase"/>
    <property type="match status" value="1"/>
</dbReference>
<evidence type="ECO:0000256" key="1">
    <source>
        <dbReference type="SAM" id="Phobius"/>
    </source>
</evidence>
<dbReference type="InterPro" id="IPR036514">
    <property type="entry name" value="SGNH_hydro_sf"/>
</dbReference>
<protein>
    <recommendedName>
        <fullName evidence="4">SGNH hydrolase-type esterase domain-containing protein</fullName>
    </recommendedName>
</protein>
<organism evidence="2 3">
    <name type="scientific">Pajaroellobacter abortibovis</name>
    <dbReference type="NCBI Taxonomy" id="1882918"/>
    <lineage>
        <taxon>Bacteria</taxon>
        <taxon>Pseudomonadati</taxon>
        <taxon>Myxococcota</taxon>
        <taxon>Polyangia</taxon>
        <taxon>Polyangiales</taxon>
        <taxon>Polyangiaceae</taxon>
    </lineage>
</organism>
<accession>A0A1L6MX07</accession>
<keyword evidence="1" id="KW-0472">Membrane</keyword>
<keyword evidence="1" id="KW-0812">Transmembrane</keyword>
<name>A0A1L6MX07_9BACT</name>
<feature type="transmembrane region" description="Helical" evidence="1">
    <location>
        <begin position="12"/>
        <end position="33"/>
    </location>
</feature>
<dbReference type="CDD" id="cd00229">
    <property type="entry name" value="SGNH_hydrolase"/>
    <property type="match status" value="1"/>
</dbReference>
<proteinExistence type="predicted"/>
<keyword evidence="1" id="KW-1133">Transmembrane helix</keyword>
<evidence type="ECO:0000313" key="2">
    <source>
        <dbReference type="EMBL" id="APR99958.1"/>
    </source>
</evidence>
<evidence type="ECO:0000313" key="3">
    <source>
        <dbReference type="Proteomes" id="UP000185544"/>
    </source>
</evidence>
<dbReference type="Proteomes" id="UP000185544">
    <property type="component" value="Chromosome"/>
</dbReference>
<dbReference type="RefSeq" id="WP_075276624.1">
    <property type="nucleotide sequence ID" value="NZ_CP016908.1"/>
</dbReference>
<dbReference type="STRING" id="1882918.BCY86_04120"/>
<keyword evidence="3" id="KW-1185">Reference proteome</keyword>
<dbReference type="AlphaFoldDB" id="A0A1L6MX07"/>
<dbReference type="GO" id="GO:0016788">
    <property type="term" value="F:hydrolase activity, acting on ester bonds"/>
    <property type="evidence" value="ECO:0007669"/>
    <property type="project" value="UniProtKB-ARBA"/>
</dbReference>
<evidence type="ECO:0008006" key="4">
    <source>
        <dbReference type="Google" id="ProtNLM"/>
    </source>
</evidence>